<accession>A0A8T0J5Z8</accession>
<keyword evidence="4 8" id="KW-0732">Signal</keyword>
<evidence type="ECO:0000256" key="5">
    <source>
        <dbReference type="ARBA" id="ARBA00022989"/>
    </source>
</evidence>
<proteinExistence type="inferred from homology"/>
<reference evidence="10" key="1">
    <citation type="submission" date="2020-06" db="EMBL/GenBank/DDBJ databases">
        <title>WGS assembly of Ceratodon purpureus strain R40.</title>
        <authorList>
            <person name="Carey S.B."/>
            <person name="Jenkins J."/>
            <person name="Shu S."/>
            <person name="Lovell J.T."/>
            <person name="Sreedasyam A."/>
            <person name="Maumus F."/>
            <person name="Tiley G.P."/>
            <person name="Fernandez-Pozo N."/>
            <person name="Barry K."/>
            <person name="Chen C."/>
            <person name="Wang M."/>
            <person name="Lipzen A."/>
            <person name="Daum C."/>
            <person name="Saski C.A."/>
            <person name="Payton A.C."/>
            <person name="Mcbreen J.C."/>
            <person name="Conrad R.E."/>
            <person name="Kollar L.M."/>
            <person name="Olsson S."/>
            <person name="Huttunen S."/>
            <person name="Landis J.B."/>
            <person name="Wickett N.J."/>
            <person name="Johnson M.G."/>
            <person name="Rensing S.A."/>
            <person name="Grimwood J."/>
            <person name="Schmutz J."/>
            <person name="Mcdaniel S.F."/>
        </authorList>
    </citation>
    <scope>NUCLEOTIDE SEQUENCE</scope>
    <source>
        <strain evidence="10">R40</strain>
    </source>
</reference>
<feature type="chain" id="PRO_5035768292" description="ER membrane protein complex subunit 7 beta-sandwich domain-containing protein" evidence="8">
    <location>
        <begin position="37"/>
        <end position="212"/>
    </location>
</feature>
<dbReference type="InterPro" id="IPR013784">
    <property type="entry name" value="Carb-bd-like_fold"/>
</dbReference>
<dbReference type="GO" id="GO:0030246">
    <property type="term" value="F:carbohydrate binding"/>
    <property type="evidence" value="ECO:0007669"/>
    <property type="project" value="InterPro"/>
</dbReference>
<feature type="transmembrane region" description="Helical" evidence="7">
    <location>
        <begin position="164"/>
        <end position="182"/>
    </location>
</feature>
<dbReference type="Proteomes" id="UP000822688">
    <property type="component" value="Chromosome 1"/>
</dbReference>
<evidence type="ECO:0000256" key="8">
    <source>
        <dbReference type="SAM" id="SignalP"/>
    </source>
</evidence>
<evidence type="ECO:0000256" key="2">
    <source>
        <dbReference type="ARBA" id="ARBA00008880"/>
    </source>
</evidence>
<evidence type="ECO:0000256" key="1">
    <source>
        <dbReference type="ARBA" id="ARBA00004167"/>
    </source>
</evidence>
<feature type="domain" description="ER membrane protein complex subunit 7 beta-sandwich" evidence="9">
    <location>
        <begin position="63"/>
        <end position="167"/>
    </location>
</feature>
<keyword evidence="6 7" id="KW-0472">Membrane</keyword>
<dbReference type="EMBL" id="CM026421">
    <property type="protein sequence ID" value="KAG0590338.1"/>
    <property type="molecule type" value="Genomic_DNA"/>
</dbReference>
<dbReference type="SUPFAM" id="SSF49452">
    <property type="entry name" value="Starch-binding domain-like"/>
    <property type="match status" value="1"/>
</dbReference>
<protein>
    <recommendedName>
        <fullName evidence="9">ER membrane protein complex subunit 7 beta-sandwich domain-containing protein</fullName>
    </recommendedName>
</protein>
<dbReference type="InterPro" id="IPR019008">
    <property type="entry name" value="Beta_sandwich_EMC7"/>
</dbReference>
<evidence type="ECO:0000256" key="3">
    <source>
        <dbReference type="ARBA" id="ARBA00022692"/>
    </source>
</evidence>
<sequence length="212" mass="23213">MALDRARPVGGPALLIFTITLLLLLCATSFTATATASAISGDDGHVVEGRVKVEVMRGKGFSKTANIKVIINAGEQVSFIRTDGSFSFEGVPGGTYLLEVAALGYFFPMVRVDVSSRLPGEIRASYIEGPRRISGSLVLEPLREENYYEIREPFSLMGLLKSPMGLMIGFMVICVFLLPMLMDSIDPEEMKRLQETQRANPSPISQFIQSRS</sequence>
<comment type="subcellular location">
    <subcellularLocation>
        <location evidence="1">Membrane</location>
        <topology evidence="1">Single-pass membrane protein</topology>
    </subcellularLocation>
</comment>
<keyword evidence="3 7" id="KW-0812">Transmembrane</keyword>
<dbReference type="InterPro" id="IPR039163">
    <property type="entry name" value="EMC7"/>
</dbReference>
<keyword evidence="11" id="KW-1185">Reference proteome</keyword>
<evidence type="ECO:0000259" key="9">
    <source>
        <dbReference type="Pfam" id="PF09430"/>
    </source>
</evidence>
<feature type="signal peptide" evidence="8">
    <location>
        <begin position="1"/>
        <end position="36"/>
    </location>
</feature>
<evidence type="ECO:0000313" key="10">
    <source>
        <dbReference type="EMBL" id="KAG0590338.1"/>
    </source>
</evidence>
<dbReference type="GO" id="GO:0072546">
    <property type="term" value="C:EMC complex"/>
    <property type="evidence" value="ECO:0007669"/>
    <property type="project" value="TreeGrafter"/>
</dbReference>
<dbReference type="PANTHER" id="PTHR13605">
    <property type="entry name" value="ER MEMBRANE PROTEIN COMPLEX SUBUNIT 7"/>
    <property type="match status" value="1"/>
</dbReference>
<gene>
    <name evidence="10" type="ORF">KC19_1G091400</name>
</gene>
<dbReference type="Pfam" id="PF09430">
    <property type="entry name" value="EMC7_beta-sandw"/>
    <property type="match status" value="1"/>
</dbReference>
<name>A0A8T0J5Z8_CERPU</name>
<dbReference type="PANTHER" id="PTHR13605:SF4">
    <property type="entry name" value="ER MEMBRANE PROTEIN COMPLEX SUBUNIT 7"/>
    <property type="match status" value="1"/>
</dbReference>
<evidence type="ECO:0000256" key="4">
    <source>
        <dbReference type="ARBA" id="ARBA00022729"/>
    </source>
</evidence>
<evidence type="ECO:0000313" key="11">
    <source>
        <dbReference type="Proteomes" id="UP000822688"/>
    </source>
</evidence>
<evidence type="ECO:0000256" key="6">
    <source>
        <dbReference type="ARBA" id="ARBA00023136"/>
    </source>
</evidence>
<organism evidence="10 11">
    <name type="scientific">Ceratodon purpureus</name>
    <name type="common">Fire moss</name>
    <name type="synonym">Dicranum purpureum</name>
    <dbReference type="NCBI Taxonomy" id="3225"/>
    <lineage>
        <taxon>Eukaryota</taxon>
        <taxon>Viridiplantae</taxon>
        <taxon>Streptophyta</taxon>
        <taxon>Embryophyta</taxon>
        <taxon>Bryophyta</taxon>
        <taxon>Bryophytina</taxon>
        <taxon>Bryopsida</taxon>
        <taxon>Dicranidae</taxon>
        <taxon>Pseudoditrichales</taxon>
        <taxon>Ditrichaceae</taxon>
        <taxon>Ceratodon</taxon>
    </lineage>
</organism>
<dbReference type="AlphaFoldDB" id="A0A8T0J5Z8"/>
<comment type="caution">
    <text evidence="10">The sequence shown here is derived from an EMBL/GenBank/DDBJ whole genome shotgun (WGS) entry which is preliminary data.</text>
</comment>
<evidence type="ECO:0000256" key="7">
    <source>
        <dbReference type="SAM" id="Phobius"/>
    </source>
</evidence>
<comment type="similarity">
    <text evidence="2">Belongs to the EMC7 family.</text>
</comment>
<keyword evidence="5 7" id="KW-1133">Transmembrane helix</keyword>